<feature type="non-terminal residue" evidence="1">
    <location>
        <position position="383"/>
    </location>
</feature>
<sequence length="383" mass="44870">MTYLLRCNSDVTSLLSGTAIKAVVAYVSDYITKWSLNTHVIFDVIKTILTRNTELINGSSTRQEKVRRLVTQMVNLLSVRMELGAPIICVYLLDNPDHYTSHIFKPFHWSSYVTENGHIFGLSRIYDYIYRPLELENMTLYDWIRRCERVKISSSKKSRPKKDSMFLFDTDTEEYNSEDDYSCDSDQEMIEDGEETEPHPYTTNDIFPTPPARKNLSKNVFPFVYGHPLADSHATKLSSEDKKVVPNFIGPGLPRRDKGDREYYCLTMLTFFKPWRSGEDLKHTNKSWDKSFVDYSFSQRYRDIMNNFQLRYECLDSRDDFIAQRNKTAGESLSEAILNYQDIIEYGDLDPFVEMVDDSIGARERQRQNEMQEMDDILRRSGW</sequence>
<name>A0A4V4HDV4_DENBC</name>
<organism evidence="1 2">
    <name type="scientific">Dendrothele bispora (strain CBS 962.96)</name>
    <dbReference type="NCBI Taxonomy" id="1314807"/>
    <lineage>
        <taxon>Eukaryota</taxon>
        <taxon>Fungi</taxon>
        <taxon>Dikarya</taxon>
        <taxon>Basidiomycota</taxon>
        <taxon>Agaricomycotina</taxon>
        <taxon>Agaricomycetes</taxon>
        <taxon>Agaricomycetidae</taxon>
        <taxon>Agaricales</taxon>
        <taxon>Agaricales incertae sedis</taxon>
        <taxon>Dendrothele</taxon>
    </lineage>
</organism>
<dbReference type="AlphaFoldDB" id="A0A4V4HDV4"/>
<evidence type="ECO:0000313" key="1">
    <source>
        <dbReference type="EMBL" id="THU88765.1"/>
    </source>
</evidence>
<evidence type="ECO:0000313" key="2">
    <source>
        <dbReference type="Proteomes" id="UP000297245"/>
    </source>
</evidence>
<accession>A0A4V4HDV4</accession>
<reference evidence="1 2" key="1">
    <citation type="journal article" date="2019" name="Nat. Ecol. Evol.">
        <title>Megaphylogeny resolves global patterns of mushroom evolution.</title>
        <authorList>
            <person name="Varga T."/>
            <person name="Krizsan K."/>
            <person name="Foldi C."/>
            <person name="Dima B."/>
            <person name="Sanchez-Garcia M."/>
            <person name="Sanchez-Ramirez S."/>
            <person name="Szollosi G.J."/>
            <person name="Szarkandi J.G."/>
            <person name="Papp V."/>
            <person name="Albert L."/>
            <person name="Andreopoulos W."/>
            <person name="Angelini C."/>
            <person name="Antonin V."/>
            <person name="Barry K.W."/>
            <person name="Bougher N.L."/>
            <person name="Buchanan P."/>
            <person name="Buyck B."/>
            <person name="Bense V."/>
            <person name="Catcheside P."/>
            <person name="Chovatia M."/>
            <person name="Cooper J."/>
            <person name="Damon W."/>
            <person name="Desjardin D."/>
            <person name="Finy P."/>
            <person name="Geml J."/>
            <person name="Haridas S."/>
            <person name="Hughes K."/>
            <person name="Justo A."/>
            <person name="Karasinski D."/>
            <person name="Kautmanova I."/>
            <person name="Kiss B."/>
            <person name="Kocsube S."/>
            <person name="Kotiranta H."/>
            <person name="LaButti K.M."/>
            <person name="Lechner B.E."/>
            <person name="Liimatainen K."/>
            <person name="Lipzen A."/>
            <person name="Lukacs Z."/>
            <person name="Mihaltcheva S."/>
            <person name="Morgado L.N."/>
            <person name="Niskanen T."/>
            <person name="Noordeloos M.E."/>
            <person name="Ohm R.A."/>
            <person name="Ortiz-Santana B."/>
            <person name="Ovrebo C."/>
            <person name="Racz N."/>
            <person name="Riley R."/>
            <person name="Savchenko A."/>
            <person name="Shiryaev A."/>
            <person name="Soop K."/>
            <person name="Spirin V."/>
            <person name="Szebenyi C."/>
            <person name="Tomsovsky M."/>
            <person name="Tulloss R.E."/>
            <person name="Uehling J."/>
            <person name="Grigoriev I.V."/>
            <person name="Vagvolgyi C."/>
            <person name="Papp T."/>
            <person name="Martin F.M."/>
            <person name="Miettinen O."/>
            <person name="Hibbett D.S."/>
            <person name="Nagy L.G."/>
        </authorList>
    </citation>
    <scope>NUCLEOTIDE SEQUENCE [LARGE SCALE GENOMIC DNA]</scope>
    <source>
        <strain evidence="1 2">CBS 962.96</strain>
    </source>
</reference>
<dbReference type="EMBL" id="ML179396">
    <property type="protein sequence ID" value="THU88765.1"/>
    <property type="molecule type" value="Genomic_DNA"/>
</dbReference>
<dbReference type="OrthoDB" id="3259294at2759"/>
<gene>
    <name evidence="1" type="ORF">K435DRAFT_679198</name>
</gene>
<proteinExistence type="predicted"/>
<dbReference type="Proteomes" id="UP000297245">
    <property type="component" value="Unassembled WGS sequence"/>
</dbReference>
<protein>
    <submittedName>
        <fullName evidence="1">Uncharacterized protein</fullName>
    </submittedName>
</protein>
<keyword evidence="2" id="KW-1185">Reference proteome</keyword>